<evidence type="ECO:0000313" key="2">
    <source>
        <dbReference type="Proteomes" id="UP001054902"/>
    </source>
</evidence>
<gene>
    <name evidence="1" type="ORF">CTEN210_13823</name>
</gene>
<dbReference type="Proteomes" id="UP001054902">
    <property type="component" value="Unassembled WGS sequence"/>
</dbReference>
<accession>A0AAD3HB49</accession>
<dbReference type="EMBL" id="BLLK01000058">
    <property type="protein sequence ID" value="GFH57347.1"/>
    <property type="molecule type" value="Genomic_DNA"/>
</dbReference>
<keyword evidence="2" id="KW-1185">Reference proteome</keyword>
<protein>
    <submittedName>
        <fullName evidence="1">Uncharacterized protein</fullName>
    </submittedName>
</protein>
<organism evidence="1 2">
    <name type="scientific">Chaetoceros tenuissimus</name>
    <dbReference type="NCBI Taxonomy" id="426638"/>
    <lineage>
        <taxon>Eukaryota</taxon>
        <taxon>Sar</taxon>
        <taxon>Stramenopiles</taxon>
        <taxon>Ochrophyta</taxon>
        <taxon>Bacillariophyta</taxon>
        <taxon>Coscinodiscophyceae</taxon>
        <taxon>Chaetocerotophycidae</taxon>
        <taxon>Chaetocerotales</taxon>
        <taxon>Chaetocerotaceae</taxon>
        <taxon>Chaetoceros</taxon>
    </lineage>
</organism>
<dbReference type="AlphaFoldDB" id="A0AAD3HB49"/>
<reference evidence="1 2" key="1">
    <citation type="journal article" date="2021" name="Sci. Rep.">
        <title>The genome of the diatom Chaetoceros tenuissimus carries an ancient integrated fragment of an extant virus.</title>
        <authorList>
            <person name="Hongo Y."/>
            <person name="Kimura K."/>
            <person name="Takaki Y."/>
            <person name="Yoshida Y."/>
            <person name="Baba S."/>
            <person name="Kobayashi G."/>
            <person name="Nagasaki K."/>
            <person name="Hano T."/>
            <person name="Tomaru Y."/>
        </authorList>
    </citation>
    <scope>NUCLEOTIDE SEQUENCE [LARGE SCALE GENOMIC DNA]</scope>
    <source>
        <strain evidence="1 2">NIES-3715</strain>
    </source>
</reference>
<name>A0AAD3HB49_9STRA</name>
<comment type="caution">
    <text evidence="1">The sequence shown here is derived from an EMBL/GenBank/DDBJ whole genome shotgun (WGS) entry which is preliminary data.</text>
</comment>
<evidence type="ECO:0000313" key="1">
    <source>
        <dbReference type="EMBL" id="GFH57347.1"/>
    </source>
</evidence>
<sequence>MIFDWIAENKDSCLTISSGDGSVMNYDSREGKSQCFVLRYNHLFTGPEHKKEKAMVDAAKKAGLQGGILWGTPGIVVVVPDSTEEDAKEYGFECRTIGKRPDGVEEIWLPNNGLETAGMGGLAQQKRGGKLQELDTAGLRTACGNDEDLLRHVLGVK</sequence>
<proteinExistence type="predicted"/>